<organism evidence="1 2">
    <name type="scientific">[Candida] anglica</name>
    <dbReference type="NCBI Taxonomy" id="148631"/>
    <lineage>
        <taxon>Eukaryota</taxon>
        <taxon>Fungi</taxon>
        <taxon>Dikarya</taxon>
        <taxon>Ascomycota</taxon>
        <taxon>Saccharomycotina</taxon>
        <taxon>Pichiomycetes</taxon>
        <taxon>Debaryomycetaceae</taxon>
        <taxon>Kurtzmaniella</taxon>
    </lineage>
</organism>
<gene>
    <name evidence="1" type="ORF">CAAN4_F06238</name>
</gene>
<dbReference type="InterPro" id="IPR010856">
    <property type="entry name" value="Gig2-like"/>
</dbReference>
<reference evidence="1 2" key="1">
    <citation type="submission" date="2024-01" db="EMBL/GenBank/DDBJ databases">
        <authorList>
            <consortium name="Genoscope - CEA"/>
            <person name="William W."/>
        </authorList>
    </citation>
    <scope>NUCLEOTIDE SEQUENCE [LARGE SCALE GENOMIC DNA]</scope>
    <source>
        <strain evidence="1 2">29B2s-10</strain>
    </source>
</reference>
<dbReference type="InterPro" id="IPR027443">
    <property type="entry name" value="IPNS-like_sf"/>
</dbReference>
<evidence type="ECO:0000313" key="1">
    <source>
        <dbReference type="EMBL" id="CAK7912275.1"/>
    </source>
</evidence>
<protein>
    <recommendedName>
        <fullName evidence="3">DUF1479-domain-containing protein</fullName>
    </recommendedName>
</protein>
<dbReference type="PANTHER" id="PTHR30613:SF1">
    <property type="entry name" value="DUF1479 DOMAIN PROTEIN (AFU_ORTHOLOGUE AFUA_5G09280)"/>
    <property type="match status" value="1"/>
</dbReference>
<accession>A0ABP0EJA1</accession>
<dbReference type="SUPFAM" id="SSF51197">
    <property type="entry name" value="Clavaminate synthase-like"/>
    <property type="match status" value="1"/>
</dbReference>
<keyword evidence="2" id="KW-1185">Reference proteome</keyword>
<name>A0ABP0EJA1_9ASCO</name>
<dbReference type="EMBL" id="OZ004258">
    <property type="protein sequence ID" value="CAK7912275.1"/>
    <property type="molecule type" value="Genomic_DNA"/>
</dbReference>
<dbReference type="Pfam" id="PF07350">
    <property type="entry name" value="Gig2-like"/>
    <property type="match status" value="1"/>
</dbReference>
<dbReference type="Gene3D" id="2.60.120.330">
    <property type="entry name" value="B-lactam Antibiotic, Isopenicillin N Synthase, Chain"/>
    <property type="match status" value="1"/>
</dbReference>
<proteinExistence type="predicted"/>
<evidence type="ECO:0008006" key="3">
    <source>
        <dbReference type="Google" id="ProtNLM"/>
    </source>
</evidence>
<sequence>MVANSASIVPPDLESRFSEVKRNLVKDEDRQLVTDSWKRLLRALESETKAMENAGPSRIPTIQWEDIKKNNFQLTEKDSESFKKAGVVLVKGVIDRPQIDTWFEELAQFCKDHPETAGYTFPNPTSWYNLFWTKPQTEARFHENTKKLFQVLSNEFYVEDIENSLIDLDTQVVYGDRIRIRQPGTKASLNLHLDSSSIERWEDATYRDTYKQIFEGHWEDWDPYKLDKRQFAREDLYHHLDTKRPTICSSFRTLQGWLALSDNKTGEGTLRVFPNVKLGIAYILLRPLFWKDPESGNIDDYEIDLETPKFPGAVPSTGQLFIDDEFYPHLRQCEAVVGIPDVQKGDFMFWHADIPHEVDKEHNGDGHSSVFYYGVTPLSVTNIPTLLDTKESFLANISPEDYRSQLGDAKEYQGADIANITCKEGLRSMGLEPFEISGDLSNSQKRVRQLANNAIAEGKFDLHTFLKSI</sequence>
<dbReference type="PANTHER" id="PTHR30613">
    <property type="entry name" value="UNCHARACTERIZED PROTEIN YBIU-RELATED"/>
    <property type="match status" value="1"/>
</dbReference>
<evidence type="ECO:0000313" key="2">
    <source>
        <dbReference type="Proteomes" id="UP001497600"/>
    </source>
</evidence>
<dbReference type="Proteomes" id="UP001497600">
    <property type="component" value="Chromosome F"/>
</dbReference>